<accession>B4JL23</accession>
<keyword evidence="1" id="KW-0808">Transferase</keyword>
<dbReference type="GO" id="GO:0004059">
    <property type="term" value="F:aralkylamine N-acetyltransferase activity"/>
    <property type="evidence" value="ECO:0007669"/>
    <property type="project" value="UniProtKB-EC"/>
</dbReference>
<dbReference type="PANTHER" id="PTHR20905:SF1">
    <property type="entry name" value="AT07410P-RELATED"/>
    <property type="match status" value="1"/>
</dbReference>
<comment type="catalytic activity">
    <reaction evidence="6">
        <text>dopamine + (9Z)-octadecenoyl-CoA = N-(9Z-octadecanoyl)-dopamine + CoA + H(+)</text>
        <dbReference type="Rhea" id="RHEA:51380"/>
        <dbReference type="ChEBI" id="CHEBI:15378"/>
        <dbReference type="ChEBI" id="CHEBI:31883"/>
        <dbReference type="ChEBI" id="CHEBI:57287"/>
        <dbReference type="ChEBI" id="CHEBI:57387"/>
        <dbReference type="ChEBI" id="CHEBI:59905"/>
    </reaction>
    <physiologicalReaction direction="left-to-right" evidence="6">
        <dbReference type="Rhea" id="RHEA:51381"/>
    </physiologicalReaction>
</comment>
<dbReference type="EMBL" id="CH916370">
    <property type="protein sequence ID" value="EDW00276.1"/>
    <property type="molecule type" value="Genomic_DNA"/>
</dbReference>
<evidence type="ECO:0000256" key="11">
    <source>
        <dbReference type="ARBA" id="ARBA00052178"/>
    </source>
</evidence>
<evidence type="ECO:0000256" key="9">
    <source>
        <dbReference type="ARBA" id="ARBA00051711"/>
    </source>
</evidence>
<comment type="catalytic activity">
    <reaction evidence="7">
        <text>serotonin + octadecanoyl-CoA = N-octadecanoyl-serotonin + CoA + H(+)</text>
        <dbReference type="Rhea" id="RHEA:51400"/>
        <dbReference type="ChEBI" id="CHEBI:15378"/>
        <dbReference type="ChEBI" id="CHEBI:57287"/>
        <dbReference type="ChEBI" id="CHEBI:57394"/>
        <dbReference type="ChEBI" id="CHEBI:134065"/>
        <dbReference type="ChEBI" id="CHEBI:350546"/>
    </reaction>
    <physiologicalReaction direction="left-to-right" evidence="7">
        <dbReference type="Rhea" id="RHEA:51401"/>
    </physiologicalReaction>
</comment>
<dbReference type="SMR" id="B4JL23"/>
<reference evidence="15 16" key="1">
    <citation type="journal article" date="2007" name="Nature">
        <title>Evolution of genes and genomes on the Drosophila phylogeny.</title>
        <authorList>
            <consortium name="Drosophila 12 Genomes Consortium"/>
            <person name="Clark A.G."/>
            <person name="Eisen M.B."/>
            <person name="Smith D.R."/>
            <person name="Bergman C.M."/>
            <person name="Oliver B."/>
            <person name="Markow T.A."/>
            <person name="Kaufman T.C."/>
            <person name="Kellis M."/>
            <person name="Gelbart W."/>
            <person name="Iyer V.N."/>
            <person name="Pollard D.A."/>
            <person name="Sackton T.B."/>
            <person name="Larracuente A.M."/>
            <person name="Singh N.D."/>
            <person name="Abad J.P."/>
            <person name="Abt D.N."/>
            <person name="Adryan B."/>
            <person name="Aguade M."/>
            <person name="Akashi H."/>
            <person name="Anderson W.W."/>
            <person name="Aquadro C.F."/>
            <person name="Ardell D.H."/>
            <person name="Arguello R."/>
            <person name="Artieri C.G."/>
            <person name="Barbash D.A."/>
            <person name="Barker D."/>
            <person name="Barsanti P."/>
            <person name="Batterham P."/>
            <person name="Batzoglou S."/>
            <person name="Begun D."/>
            <person name="Bhutkar A."/>
            <person name="Blanco E."/>
            <person name="Bosak S.A."/>
            <person name="Bradley R.K."/>
            <person name="Brand A.D."/>
            <person name="Brent M.R."/>
            <person name="Brooks A.N."/>
            <person name="Brown R.H."/>
            <person name="Butlin R.K."/>
            <person name="Caggese C."/>
            <person name="Calvi B.R."/>
            <person name="Bernardo de Carvalho A."/>
            <person name="Caspi A."/>
            <person name="Castrezana S."/>
            <person name="Celniker S.E."/>
            <person name="Chang J.L."/>
            <person name="Chapple C."/>
            <person name="Chatterji S."/>
            <person name="Chinwalla A."/>
            <person name="Civetta A."/>
            <person name="Clifton S.W."/>
            <person name="Comeron J.M."/>
            <person name="Costello J.C."/>
            <person name="Coyne J.A."/>
            <person name="Daub J."/>
            <person name="David R.G."/>
            <person name="Delcher A.L."/>
            <person name="Delehaunty K."/>
            <person name="Do C.B."/>
            <person name="Ebling H."/>
            <person name="Edwards K."/>
            <person name="Eickbush T."/>
            <person name="Evans J.D."/>
            <person name="Filipski A."/>
            <person name="Findeiss S."/>
            <person name="Freyhult E."/>
            <person name="Fulton L."/>
            <person name="Fulton R."/>
            <person name="Garcia A.C."/>
            <person name="Gardiner A."/>
            <person name="Garfield D.A."/>
            <person name="Garvin B.E."/>
            <person name="Gibson G."/>
            <person name="Gilbert D."/>
            <person name="Gnerre S."/>
            <person name="Godfrey J."/>
            <person name="Good R."/>
            <person name="Gotea V."/>
            <person name="Gravely B."/>
            <person name="Greenberg A.J."/>
            <person name="Griffiths-Jones S."/>
            <person name="Gross S."/>
            <person name="Guigo R."/>
            <person name="Gustafson E.A."/>
            <person name="Haerty W."/>
            <person name="Hahn M.W."/>
            <person name="Halligan D.L."/>
            <person name="Halpern A.L."/>
            <person name="Halter G.M."/>
            <person name="Han M.V."/>
            <person name="Heger A."/>
            <person name="Hillier L."/>
            <person name="Hinrichs A.S."/>
            <person name="Holmes I."/>
            <person name="Hoskins R.A."/>
            <person name="Hubisz M.J."/>
            <person name="Hultmark D."/>
            <person name="Huntley M.A."/>
            <person name="Jaffe D.B."/>
            <person name="Jagadeeshan S."/>
            <person name="Jeck W.R."/>
            <person name="Johnson J."/>
            <person name="Jones C.D."/>
            <person name="Jordan W.C."/>
            <person name="Karpen G.H."/>
            <person name="Kataoka E."/>
            <person name="Keightley P.D."/>
            <person name="Kheradpour P."/>
            <person name="Kirkness E.F."/>
            <person name="Koerich L.B."/>
            <person name="Kristiansen K."/>
            <person name="Kudrna D."/>
            <person name="Kulathinal R.J."/>
            <person name="Kumar S."/>
            <person name="Kwok R."/>
            <person name="Lander E."/>
            <person name="Langley C.H."/>
            <person name="Lapoint R."/>
            <person name="Lazzaro B.P."/>
            <person name="Lee S.J."/>
            <person name="Levesque L."/>
            <person name="Li R."/>
            <person name="Lin C.F."/>
            <person name="Lin M.F."/>
            <person name="Lindblad-Toh K."/>
            <person name="Llopart A."/>
            <person name="Long M."/>
            <person name="Low L."/>
            <person name="Lozovsky E."/>
            <person name="Lu J."/>
            <person name="Luo M."/>
            <person name="Machado C.A."/>
            <person name="Makalowski W."/>
            <person name="Marzo M."/>
            <person name="Matsuda M."/>
            <person name="Matzkin L."/>
            <person name="McAllister B."/>
            <person name="McBride C.S."/>
            <person name="McKernan B."/>
            <person name="McKernan K."/>
            <person name="Mendez-Lago M."/>
            <person name="Minx P."/>
            <person name="Mollenhauer M.U."/>
            <person name="Montooth K."/>
            <person name="Mount S.M."/>
            <person name="Mu X."/>
            <person name="Myers E."/>
            <person name="Negre B."/>
            <person name="Newfeld S."/>
            <person name="Nielsen R."/>
            <person name="Noor M.A."/>
            <person name="O'Grady P."/>
            <person name="Pachter L."/>
            <person name="Papaceit M."/>
            <person name="Parisi M.J."/>
            <person name="Parisi M."/>
            <person name="Parts L."/>
            <person name="Pedersen J.S."/>
            <person name="Pesole G."/>
            <person name="Phillippy A.M."/>
            <person name="Ponting C.P."/>
            <person name="Pop M."/>
            <person name="Porcelli D."/>
            <person name="Powell J.R."/>
            <person name="Prohaska S."/>
            <person name="Pruitt K."/>
            <person name="Puig M."/>
            <person name="Quesneville H."/>
            <person name="Ram K.R."/>
            <person name="Rand D."/>
            <person name="Rasmussen M.D."/>
            <person name="Reed L.K."/>
            <person name="Reenan R."/>
            <person name="Reily A."/>
            <person name="Remington K.A."/>
            <person name="Rieger T.T."/>
            <person name="Ritchie M.G."/>
            <person name="Robin C."/>
            <person name="Rogers Y.H."/>
            <person name="Rohde C."/>
            <person name="Rozas J."/>
            <person name="Rubenfield M.J."/>
            <person name="Ruiz A."/>
            <person name="Russo S."/>
            <person name="Salzberg S.L."/>
            <person name="Sanchez-Gracia A."/>
            <person name="Saranga D.J."/>
            <person name="Sato H."/>
            <person name="Schaeffer S.W."/>
            <person name="Schatz M.C."/>
            <person name="Schlenke T."/>
            <person name="Schwartz R."/>
            <person name="Segarra C."/>
            <person name="Singh R.S."/>
            <person name="Sirot L."/>
            <person name="Sirota M."/>
            <person name="Sisneros N.B."/>
            <person name="Smith C.D."/>
            <person name="Smith T.F."/>
            <person name="Spieth J."/>
            <person name="Stage D.E."/>
            <person name="Stark A."/>
            <person name="Stephan W."/>
            <person name="Strausberg R.L."/>
            <person name="Strempel S."/>
            <person name="Sturgill D."/>
            <person name="Sutton G."/>
            <person name="Sutton G.G."/>
            <person name="Tao W."/>
            <person name="Teichmann S."/>
            <person name="Tobari Y.N."/>
            <person name="Tomimura Y."/>
            <person name="Tsolas J.M."/>
            <person name="Valente V.L."/>
            <person name="Venter E."/>
            <person name="Venter J.C."/>
            <person name="Vicario S."/>
            <person name="Vieira F.G."/>
            <person name="Vilella A.J."/>
            <person name="Villasante A."/>
            <person name="Walenz B."/>
            <person name="Wang J."/>
            <person name="Wasserman M."/>
            <person name="Watts T."/>
            <person name="Wilson D."/>
            <person name="Wilson R.K."/>
            <person name="Wing R.A."/>
            <person name="Wolfner M.F."/>
            <person name="Wong A."/>
            <person name="Wong G.K."/>
            <person name="Wu C.I."/>
            <person name="Wu G."/>
            <person name="Yamamoto D."/>
            <person name="Yang H.P."/>
            <person name="Yang S.P."/>
            <person name="Yorke J.A."/>
            <person name="Yoshida K."/>
            <person name="Zdobnov E."/>
            <person name="Zhang P."/>
            <person name="Zhang Y."/>
            <person name="Zimin A.V."/>
            <person name="Baldwin J."/>
            <person name="Abdouelleil A."/>
            <person name="Abdulkadir J."/>
            <person name="Abebe A."/>
            <person name="Abera B."/>
            <person name="Abreu J."/>
            <person name="Acer S.C."/>
            <person name="Aftuck L."/>
            <person name="Alexander A."/>
            <person name="An P."/>
            <person name="Anderson E."/>
            <person name="Anderson S."/>
            <person name="Arachi H."/>
            <person name="Azer M."/>
            <person name="Bachantsang P."/>
            <person name="Barry A."/>
            <person name="Bayul T."/>
            <person name="Berlin A."/>
            <person name="Bessette D."/>
            <person name="Bloom T."/>
            <person name="Blye J."/>
            <person name="Boguslavskiy L."/>
            <person name="Bonnet C."/>
            <person name="Boukhgalter B."/>
            <person name="Bourzgui I."/>
            <person name="Brown A."/>
            <person name="Cahill P."/>
            <person name="Channer S."/>
            <person name="Cheshatsang Y."/>
            <person name="Chuda L."/>
            <person name="Citroen M."/>
            <person name="Collymore A."/>
            <person name="Cooke P."/>
            <person name="Costello M."/>
            <person name="D'Aco K."/>
            <person name="Daza R."/>
            <person name="De Haan G."/>
            <person name="DeGray S."/>
            <person name="DeMaso C."/>
            <person name="Dhargay N."/>
            <person name="Dooley K."/>
            <person name="Dooley E."/>
            <person name="Doricent M."/>
            <person name="Dorje P."/>
            <person name="Dorjee K."/>
            <person name="Dupes A."/>
            <person name="Elong R."/>
            <person name="Falk J."/>
            <person name="Farina A."/>
            <person name="Faro S."/>
            <person name="Ferguson D."/>
            <person name="Fisher S."/>
            <person name="Foley C.D."/>
            <person name="Franke A."/>
            <person name="Friedrich D."/>
            <person name="Gadbois L."/>
            <person name="Gearin G."/>
            <person name="Gearin C.R."/>
            <person name="Giannoukos G."/>
            <person name="Goode T."/>
            <person name="Graham J."/>
            <person name="Grandbois E."/>
            <person name="Grewal S."/>
            <person name="Gyaltsen K."/>
            <person name="Hafez N."/>
            <person name="Hagos B."/>
            <person name="Hall J."/>
            <person name="Henson C."/>
            <person name="Hollinger A."/>
            <person name="Honan T."/>
            <person name="Huard M.D."/>
            <person name="Hughes L."/>
            <person name="Hurhula B."/>
            <person name="Husby M.E."/>
            <person name="Kamat A."/>
            <person name="Kanga B."/>
            <person name="Kashin S."/>
            <person name="Khazanovich D."/>
            <person name="Kisner P."/>
            <person name="Lance K."/>
            <person name="Lara M."/>
            <person name="Lee W."/>
            <person name="Lennon N."/>
            <person name="Letendre F."/>
            <person name="LeVine R."/>
            <person name="Lipovsky A."/>
            <person name="Liu X."/>
            <person name="Liu J."/>
            <person name="Liu S."/>
            <person name="Lokyitsang T."/>
            <person name="Lokyitsang Y."/>
            <person name="Lubonja R."/>
            <person name="Lui A."/>
            <person name="MacDonald P."/>
            <person name="Magnisalis V."/>
            <person name="Maru K."/>
            <person name="Matthews C."/>
            <person name="McCusker W."/>
            <person name="McDonough S."/>
            <person name="Mehta T."/>
            <person name="Meldrim J."/>
            <person name="Meneus L."/>
            <person name="Mihai O."/>
            <person name="Mihalev A."/>
            <person name="Mihova T."/>
            <person name="Mittelman R."/>
            <person name="Mlenga V."/>
            <person name="Montmayeur A."/>
            <person name="Mulrain L."/>
            <person name="Navidi A."/>
            <person name="Naylor J."/>
            <person name="Negash T."/>
            <person name="Nguyen T."/>
            <person name="Nguyen N."/>
            <person name="Nicol R."/>
            <person name="Norbu C."/>
            <person name="Norbu N."/>
            <person name="Novod N."/>
            <person name="O'Neill B."/>
            <person name="Osman S."/>
            <person name="Markiewicz E."/>
            <person name="Oyono O.L."/>
            <person name="Patti C."/>
            <person name="Phunkhang P."/>
            <person name="Pierre F."/>
            <person name="Priest M."/>
            <person name="Raghuraman S."/>
            <person name="Rege F."/>
            <person name="Reyes R."/>
            <person name="Rise C."/>
            <person name="Rogov P."/>
            <person name="Ross K."/>
            <person name="Ryan E."/>
            <person name="Settipalli S."/>
            <person name="Shea T."/>
            <person name="Sherpa N."/>
            <person name="Shi L."/>
            <person name="Shih D."/>
            <person name="Sparrow T."/>
            <person name="Spaulding J."/>
            <person name="Stalker J."/>
            <person name="Stange-Thomann N."/>
            <person name="Stavropoulos S."/>
            <person name="Stone C."/>
            <person name="Strader C."/>
            <person name="Tesfaye S."/>
            <person name="Thomson T."/>
            <person name="Thoulutsang Y."/>
            <person name="Thoulutsang D."/>
            <person name="Topham K."/>
            <person name="Topping I."/>
            <person name="Tsamla T."/>
            <person name="Vassiliev H."/>
            <person name="Vo A."/>
            <person name="Wangchuk T."/>
            <person name="Wangdi T."/>
            <person name="Weiand M."/>
            <person name="Wilkinson J."/>
            <person name="Wilson A."/>
            <person name="Yadav S."/>
            <person name="Young G."/>
            <person name="Yu Q."/>
            <person name="Zembek L."/>
            <person name="Zhong D."/>
            <person name="Zimmer A."/>
            <person name="Zwirko Z."/>
            <person name="Jaffe D.B."/>
            <person name="Alvarez P."/>
            <person name="Brockman W."/>
            <person name="Butler J."/>
            <person name="Chin C."/>
            <person name="Gnerre S."/>
            <person name="Grabherr M."/>
            <person name="Kleber M."/>
            <person name="Mauceli E."/>
            <person name="MacCallum I."/>
        </authorList>
    </citation>
    <scope>NUCLEOTIDE SEQUENCE [LARGE SCALE GENOMIC DNA]</scope>
    <source>
        <strain evidence="16">Tucson 15287-2541.00</strain>
    </source>
</reference>
<evidence type="ECO:0000256" key="8">
    <source>
        <dbReference type="ARBA" id="ARBA00051284"/>
    </source>
</evidence>
<keyword evidence="2" id="KW-0012">Acyltransferase</keyword>
<dbReference type="OrthoDB" id="8113373at2759"/>
<keyword evidence="16" id="KW-1185">Reference proteome</keyword>
<dbReference type="SUPFAM" id="SSF55729">
    <property type="entry name" value="Acyl-CoA N-acyltransferases (Nat)"/>
    <property type="match status" value="1"/>
</dbReference>
<comment type="similarity">
    <text evidence="4">Belongs to the acetyltransferase family. AANAT subfamily.</text>
</comment>
<dbReference type="HOGENOM" id="CLU_085834_2_0_1"/>
<dbReference type="InParanoid" id="B4JL23"/>
<comment type="catalytic activity">
    <reaction evidence="8">
        <text>serotonin + (5Z,8Z,11Z,14Z)-eicosatetraenoyl-CoA = N-[(5Z,8Z,11Z,14Z)-eicosatetraenoyl]-serotonin + CoA + H(+)</text>
        <dbReference type="Rhea" id="RHEA:51396"/>
        <dbReference type="ChEBI" id="CHEBI:15378"/>
        <dbReference type="ChEBI" id="CHEBI:57287"/>
        <dbReference type="ChEBI" id="CHEBI:57368"/>
        <dbReference type="ChEBI" id="CHEBI:132255"/>
        <dbReference type="ChEBI" id="CHEBI:350546"/>
    </reaction>
    <physiologicalReaction direction="left-to-right" evidence="8">
        <dbReference type="Rhea" id="RHEA:51397"/>
    </physiologicalReaction>
</comment>
<organism evidence="16">
    <name type="scientific">Drosophila grimshawi</name>
    <name type="common">Hawaiian fruit fly</name>
    <name type="synonym">Idiomyia grimshawi</name>
    <dbReference type="NCBI Taxonomy" id="7222"/>
    <lineage>
        <taxon>Eukaryota</taxon>
        <taxon>Metazoa</taxon>
        <taxon>Ecdysozoa</taxon>
        <taxon>Arthropoda</taxon>
        <taxon>Hexapoda</taxon>
        <taxon>Insecta</taxon>
        <taxon>Pterygota</taxon>
        <taxon>Neoptera</taxon>
        <taxon>Endopterygota</taxon>
        <taxon>Diptera</taxon>
        <taxon>Brachycera</taxon>
        <taxon>Muscomorpha</taxon>
        <taxon>Ephydroidea</taxon>
        <taxon>Drosophilidae</taxon>
        <taxon>Drosophila</taxon>
        <taxon>Hawaiian Drosophila</taxon>
    </lineage>
</organism>
<evidence type="ECO:0000256" key="7">
    <source>
        <dbReference type="ARBA" id="ARBA00050849"/>
    </source>
</evidence>
<dbReference type="STRING" id="7222.B4JL23"/>
<evidence type="ECO:0000313" key="16">
    <source>
        <dbReference type="Proteomes" id="UP000001070"/>
    </source>
</evidence>
<evidence type="ECO:0000256" key="4">
    <source>
        <dbReference type="ARBA" id="ARBA00038182"/>
    </source>
</evidence>
<evidence type="ECO:0000256" key="3">
    <source>
        <dbReference type="ARBA" id="ARBA00037926"/>
    </source>
</evidence>
<dbReference type="Pfam" id="PF00583">
    <property type="entry name" value="Acetyltransf_1"/>
    <property type="match status" value="1"/>
</dbReference>
<evidence type="ECO:0000256" key="10">
    <source>
        <dbReference type="ARBA" id="ARBA00051823"/>
    </source>
</evidence>
<dbReference type="EC" id="2.3.1.87" evidence="5"/>
<sequence length="217" mass="23967">MSAPGINDDIEICVATTEDGDRLMDFLHVHYYREEPLTAGCEPPEPDEADEKFLLSNLPHGSCLLALHKGRIVAAAVAGPKTADEAAHLFEEATHLAGSKWGRILGILAIAERDANVFKRFNIDRALHLHAIGVDNQLRGRALGERIMNALAARGKELGYPLLTVDCTSVYSIRLMKRLGYDLVNTMRYTDYVDATGKQIICPPAPHETMETYALRL</sequence>
<dbReference type="Gene3D" id="3.40.630.30">
    <property type="match status" value="1"/>
</dbReference>
<evidence type="ECO:0000256" key="5">
    <source>
        <dbReference type="ARBA" id="ARBA00039114"/>
    </source>
</evidence>
<comment type="catalytic activity">
    <reaction evidence="12">
        <text>dopamine + hexadecanoyl-CoA = N-hexadecanoyl-dopamine + CoA + H(+)</text>
        <dbReference type="Rhea" id="RHEA:51376"/>
        <dbReference type="ChEBI" id="CHEBI:15378"/>
        <dbReference type="ChEBI" id="CHEBI:57287"/>
        <dbReference type="ChEBI" id="CHEBI:57379"/>
        <dbReference type="ChEBI" id="CHEBI:59905"/>
        <dbReference type="ChEBI" id="CHEBI:134058"/>
    </reaction>
    <physiologicalReaction direction="left-to-right" evidence="12">
        <dbReference type="Rhea" id="RHEA:51377"/>
    </physiologicalReaction>
</comment>
<evidence type="ECO:0000256" key="13">
    <source>
        <dbReference type="ARBA" id="ARBA00052491"/>
    </source>
</evidence>
<evidence type="ECO:0000256" key="6">
    <source>
        <dbReference type="ARBA" id="ARBA00050189"/>
    </source>
</evidence>
<evidence type="ECO:0000256" key="2">
    <source>
        <dbReference type="ARBA" id="ARBA00023315"/>
    </source>
</evidence>
<name>B4JL23_DROGR</name>
<dbReference type="PANTHER" id="PTHR20905">
    <property type="entry name" value="N-ACETYLTRANSFERASE-RELATED"/>
    <property type="match status" value="1"/>
</dbReference>
<dbReference type="FunFam" id="3.40.630.30:FF:000046">
    <property type="entry name" value="Dopamine N-acetyltransferase"/>
    <property type="match status" value="1"/>
</dbReference>
<dbReference type="Proteomes" id="UP000001070">
    <property type="component" value="Unassembled WGS sequence"/>
</dbReference>
<comment type="catalytic activity">
    <reaction evidence="10">
        <text>serotonin + (9Z)-octadecenoyl-CoA = N-(9Z-octadecenoyl)-serotonin + CoA + H(+)</text>
        <dbReference type="Rhea" id="RHEA:51392"/>
        <dbReference type="ChEBI" id="CHEBI:15378"/>
        <dbReference type="ChEBI" id="CHEBI:57287"/>
        <dbReference type="ChEBI" id="CHEBI:57387"/>
        <dbReference type="ChEBI" id="CHEBI:134064"/>
        <dbReference type="ChEBI" id="CHEBI:350546"/>
    </reaction>
    <physiologicalReaction direction="left-to-right" evidence="10">
        <dbReference type="Rhea" id="RHEA:51393"/>
    </physiologicalReaction>
</comment>
<evidence type="ECO:0000256" key="12">
    <source>
        <dbReference type="ARBA" id="ARBA00052335"/>
    </source>
</evidence>
<dbReference type="InterPro" id="IPR000182">
    <property type="entry name" value="GNAT_dom"/>
</dbReference>
<dbReference type="KEGG" id="dgr:6564483"/>
<dbReference type="PROSITE" id="PS51186">
    <property type="entry name" value="GNAT"/>
    <property type="match status" value="1"/>
</dbReference>
<comment type="pathway">
    <text evidence="3">Aromatic compound metabolism; melatonin biosynthesis; melatonin from serotonin: step 1/2.</text>
</comment>
<evidence type="ECO:0000256" key="1">
    <source>
        <dbReference type="ARBA" id="ARBA00022679"/>
    </source>
</evidence>
<evidence type="ECO:0000259" key="14">
    <source>
        <dbReference type="PROSITE" id="PS51186"/>
    </source>
</evidence>
<dbReference type="CDD" id="cd04301">
    <property type="entry name" value="NAT_SF"/>
    <property type="match status" value="1"/>
</dbReference>
<dbReference type="PhylomeDB" id="B4JL23"/>
<dbReference type="InterPro" id="IPR016181">
    <property type="entry name" value="Acyl_CoA_acyltransferase"/>
</dbReference>
<comment type="catalytic activity">
    <reaction evidence="9">
        <text>dopamine + acetyl-CoA = N-acetyldopamine + CoA + H(+)</text>
        <dbReference type="Rhea" id="RHEA:51388"/>
        <dbReference type="ChEBI" id="CHEBI:15378"/>
        <dbReference type="ChEBI" id="CHEBI:57287"/>
        <dbReference type="ChEBI" id="CHEBI:57288"/>
        <dbReference type="ChEBI" id="CHEBI:59905"/>
        <dbReference type="ChEBI" id="CHEBI:125678"/>
    </reaction>
    <physiologicalReaction direction="left-to-right" evidence="9">
        <dbReference type="Rhea" id="RHEA:51389"/>
    </physiologicalReaction>
</comment>
<comment type="catalytic activity">
    <reaction evidence="13">
        <text>serotonin + acetyl-CoA = N-acetylserotonin + CoA + H(+)</text>
        <dbReference type="Rhea" id="RHEA:25217"/>
        <dbReference type="ChEBI" id="CHEBI:15378"/>
        <dbReference type="ChEBI" id="CHEBI:17697"/>
        <dbReference type="ChEBI" id="CHEBI:57287"/>
        <dbReference type="ChEBI" id="CHEBI:57288"/>
        <dbReference type="ChEBI" id="CHEBI:350546"/>
        <dbReference type="EC" id="2.3.1.87"/>
    </reaction>
    <physiologicalReaction direction="left-to-right" evidence="13">
        <dbReference type="Rhea" id="RHEA:25218"/>
    </physiologicalReaction>
</comment>
<dbReference type="OMA" id="PHESVQT"/>
<gene>
    <name evidence="15" type="primary">Dgri\GH12774</name>
    <name evidence="15" type="ORF">Dgri_GH12774</name>
</gene>
<proteinExistence type="inferred from homology"/>
<feature type="domain" description="N-acetyltransferase" evidence="14">
    <location>
        <begin position="10"/>
        <end position="203"/>
    </location>
</feature>
<dbReference type="AlphaFoldDB" id="B4JL23"/>
<dbReference type="eggNOG" id="ENOG502SFIM">
    <property type="taxonomic scope" value="Eukaryota"/>
</dbReference>
<evidence type="ECO:0000313" key="15">
    <source>
        <dbReference type="EMBL" id="EDW00276.1"/>
    </source>
</evidence>
<protein>
    <recommendedName>
        <fullName evidence="5">aralkylamine N-acetyltransferase</fullName>
        <ecNumber evidence="5">2.3.1.87</ecNumber>
    </recommendedName>
</protein>
<comment type="catalytic activity">
    <reaction evidence="11">
        <text>serotonin + hexadecanoyl-CoA = N-hexadecanoyl-serotonin + CoA + H(+)</text>
        <dbReference type="Rhea" id="RHEA:51384"/>
        <dbReference type="ChEBI" id="CHEBI:15378"/>
        <dbReference type="ChEBI" id="CHEBI:57287"/>
        <dbReference type="ChEBI" id="CHEBI:57379"/>
        <dbReference type="ChEBI" id="CHEBI:134059"/>
        <dbReference type="ChEBI" id="CHEBI:350546"/>
    </reaction>
    <physiologicalReaction direction="left-to-right" evidence="11">
        <dbReference type="Rhea" id="RHEA:51385"/>
    </physiologicalReaction>
</comment>